<dbReference type="RefSeq" id="WP_305011065.1">
    <property type="nucleotide sequence ID" value="NZ_JAUQSX010000003.1"/>
</dbReference>
<proteinExistence type="predicted"/>
<gene>
    <name evidence="2" type="ORF">Q5H92_08425</name>
</gene>
<accession>A0ABT9A9Z7</accession>
<evidence type="ECO:0000313" key="2">
    <source>
        <dbReference type="EMBL" id="MDO7846378.1"/>
    </source>
</evidence>
<keyword evidence="3" id="KW-1185">Reference proteome</keyword>
<feature type="signal peptide" evidence="1">
    <location>
        <begin position="1"/>
        <end position="19"/>
    </location>
</feature>
<dbReference type="PROSITE" id="PS51257">
    <property type="entry name" value="PROKAR_LIPOPROTEIN"/>
    <property type="match status" value="1"/>
</dbReference>
<dbReference type="Proteomes" id="UP001167796">
    <property type="component" value="Unassembled WGS sequence"/>
</dbReference>
<feature type="chain" id="PRO_5047217798" description="Tissue inhibitor of metalloproteinase" evidence="1">
    <location>
        <begin position="20"/>
        <end position="172"/>
    </location>
</feature>
<reference evidence="2" key="1">
    <citation type="submission" date="2023-07" db="EMBL/GenBank/DDBJ databases">
        <authorList>
            <person name="Kim M.K."/>
        </authorList>
    </citation>
    <scope>NUCLEOTIDE SEQUENCE</scope>
    <source>
        <strain evidence="2">M29</strain>
    </source>
</reference>
<evidence type="ECO:0000313" key="3">
    <source>
        <dbReference type="Proteomes" id="UP001167796"/>
    </source>
</evidence>
<name>A0ABT9A9Z7_9BACT</name>
<comment type="caution">
    <text evidence="2">The sequence shown here is derived from an EMBL/GenBank/DDBJ whole genome shotgun (WGS) entry which is preliminary data.</text>
</comment>
<organism evidence="2 3">
    <name type="scientific">Hymenobacter mellowenesis</name>
    <dbReference type="NCBI Taxonomy" id="3063995"/>
    <lineage>
        <taxon>Bacteria</taxon>
        <taxon>Pseudomonadati</taxon>
        <taxon>Bacteroidota</taxon>
        <taxon>Cytophagia</taxon>
        <taxon>Cytophagales</taxon>
        <taxon>Hymenobacteraceae</taxon>
        <taxon>Hymenobacter</taxon>
    </lineage>
</organism>
<dbReference type="InterPro" id="IPR008993">
    <property type="entry name" value="TIMP-like_OB-fold"/>
</dbReference>
<dbReference type="SUPFAM" id="SSF50242">
    <property type="entry name" value="TIMP-like"/>
    <property type="match status" value="1"/>
</dbReference>
<protein>
    <recommendedName>
        <fullName evidence="4">Tissue inhibitor of metalloproteinase</fullName>
    </recommendedName>
</protein>
<dbReference type="Gene3D" id="2.40.50.120">
    <property type="match status" value="1"/>
</dbReference>
<evidence type="ECO:0008006" key="4">
    <source>
        <dbReference type="Google" id="ProtNLM"/>
    </source>
</evidence>
<sequence>MKTLLLTCFLLLYLSGAWACSCISENLPEKQKIAKAHAQASLIFTGRLESVALVEKTDTIHFRSRAGADTVVTMRQQFRQYTFAITQQLKGAPAGATVVVLTDGPGSSCGVSYRAGADFVVFAYAIDTAYSPRGTARRVTPYFTTGLCTRTKELRYAKAAELRQLRRLARQG</sequence>
<keyword evidence="1" id="KW-0732">Signal</keyword>
<evidence type="ECO:0000256" key="1">
    <source>
        <dbReference type="SAM" id="SignalP"/>
    </source>
</evidence>
<dbReference type="EMBL" id="JAUQSX010000003">
    <property type="protein sequence ID" value="MDO7846378.1"/>
    <property type="molecule type" value="Genomic_DNA"/>
</dbReference>